<dbReference type="EMBL" id="BPLR01015017">
    <property type="protein sequence ID" value="GIY72986.1"/>
    <property type="molecule type" value="Genomic_DNA"/>
</dbReference>
<organism evidence="1 2">
    <name type="scientific">Caerostris extrusa</name>
    <name type="common">Bark spider</name>
    <name type="synonym">Caerostris bankana</name>
    <dbReference type="NCBI Taxonomy" id="172846"/>
    <lineage>
        <taxon>Eukaryota</taxon>
        <taxon>Metazoa</taxon>
        <taxon>Ecdysozoa</taxon>
        <taxon>Arthropoda</taxon>
        <taxon>Chelicerata</taxon>
        <taxon>Arachnida</taxon>
        <taxon>Araneae</taxon>
        <taxon>Araneomorphae</taxon>
        <taxon>Entelegynae</taxon>
        <taxon>Araneoidea</taxon>
        <taxon>Araneidae</taxon>
        <taxon>Caerostris</taxon>
    </lineage>
</organism>
<sequence length="78" mass="8511">MIYLYPHSEQGCPTLTATGNRPRSILFSASQWMHVELIGSECVAMGSGLVLTTAARRDIFSPASMDRGGKWIAGRRTP</sequence>
<protein>
    <submittedName>
        <fullName evidence="1">Uncharacterized protein</fullName>
    </submittedName>
</protein>
<dbReference type="AlphaFoldDB" id="A0AAV4VRZ1"/>
<name>A0AAV4VRZ1_CAEEX</name>
<evidence type="ECO:0000313" key="2">
    <source>
        <dbReference type="Proteomes" id="UP001054945"/>
    </source>
</evidence>
<dbReference type="Proteomes" id="UP001054945">
    <property type="component" value="Unassembled WGS sequence"/>
</dbReference>
<comment type="caution">
    <text evidence="1">The sequence shown here is derived from an EMBL/GenBank/DDBJ whole genome shotgun (WGS) entry which is preliminary data.</text>
</comment>
<evidence type="ECO:0000313" key="1">
    <source>
        <dbReference type="EMBL" id="GIY72986.1"/>
    </source>
</evidence>
<accession>A0AAV4VRZ1</accession>
<reference evidence="1 2" key="1">
    <citation type="submission" date="2021-06" db="EMBL/GenBank/DDBJ databases">
        <title>Caerostris extrusa draft genome.</title>
        <authorList>
            <person name="Kono N."/>
            <person name="Arakawa K."/>
        </authorList>
    </citation>
    <scope>NUCLEOTIDE SEQUENCE [LARGE SCALE GENOMIC DNA]</scope>
</reference>
<gene>
    <name evidence="1" type="ORF">CEXT_107341</name>
</gene>
<keyword evidence="2" id="KW-1185">Reference proteome</keyword>
<proteinExistence type="predicted"/>